<reference evidence="1" key="1">
    <citation type="journal article" date="2023" name="G3 (Bethesda)">
        <title>A reference genome for the long-term kleptoplast-retaining sea slug Elysia crispata morphotype clarki.</title>
        <authorList>
            <person name="Eastman K.E."/>
            <person name="Pendleton A.L."/>
            <person name="Shaikh M.A."/>
            <person name="Suttiyut T."/>
            <person name="Ogas R."/>
            <person name="Tomko P."/>
            <person name="Gavelis G."/>
            <person name="Widhalm J.R."/>
            <person name="Wisecaver J.H."/>
        </authorList>
    </citation>
    <scope>NUCLEOTIDE SEQUENCE</scope>
    <source>
        <strain evidence="1">ECLA1</strain>
    </source>
</reference>
<dbReference type="EMBL" id="JAWDGP010001519">
    <property type="protein sequence ID" value="KAK3790827.1"/>
    <property type="molecule type" value="Genomic_DNA"/>
</dbReference>
<accession>A0AAE1AQ91</accession>
<protein>
    <submittedName>
        <fullName evidence="1">Uncharacterized protein</fullName>
    </submittedName>
</protein>
<dbReference type="AlphaFoldDB" id="A0AAE1AQ91"/>
<evidence type="ECO:0000313" key="2">
    <source>
        <dbReference type="Proteomes" id="UP001283361"/>
    </source>
</evidence>
<name>A0AAE1AQ91_9GAST</name>
<organism evidence="1 2">
    <name type="scientific">Elysia crispata</name>
    <name type="common">lettuce slug</name>
    <dbReference type="NCBI Taxonomy" id="231223"/>
    <lineage>
        <taxon>Eukaryota</taxon>
        <taxon>Metazoa</taxon>
        <taxon>Spiralia</taxon>
        <taxon>Lophotrochozoa</taxon>
        <taxon>Mollusca</taxon>
        <taxon>Gastropoda</taxon>
        <taxon>Heterobranchia</taxon>
        <taxon>Euthyneura</taxon>
        <taxon>Panpulmonata</taxon>
        <taxon>Sacoglossa</taxon>
        <taxon>Placobranchoidea</taxon>
        <taxon>Plakobranchidae</taxon>
        <taxon>Elysia</taxon>
    </lineage>
</organism>
<proteinExistence type="predicted"/>
<dbReference type="Proteomes" id="UP001283361">
    <property type="component" value="Unassembled WGS sequence"/>
</dbReference>
<comment type="caution">
    <text evidence="1">The sequence shown here is derived from an EMBL/GenBank/DDBJ whole genome shotgun (WGS) entry which is preliminary data.</text>
</comment>
<keyword evidence="2" id="KW-1185">Reference proteome</keyword>
<evidence type="ECO:0000313" key="1">
    <source>
        <dbReference type="EMBL" id="KAK3790827.1"/>
    </source>
</evidence>
<sequence>MLSTETEATTGCFNHSARIVQPRCDLPNFVSSSGSHAEPGVDVAVVCFWILATVAVRDNSLSEYLVMGETWSTLTRRGPQTSYAAMKIVAADVVTEVKSHAGTPIYLRHQGEWMEKIDNMGTFDVYKQ</sequence>
<gene>
    <name evidence="1" type="ORF">RRG08_038317</name>
</gene>